<dbReference type="Proteomes" id="UP000239895">
    <property type="component" value="Unassembled WGS sequence"/>
</dbReference>
<feature type="transmembrane region" description="Helical" evidence="2">
    <location>
        <begin position="208"/>
        <end position="228"/>
    </location>
</feature>
<comment type="caution">
    <text evidence="3">The sequence shown here is derived from an EMBL/GenBank/DDBJ whole genome shotgun (WGS) entry which is preliminary data.</text>
</comment>
<feature type="transmembrane region" description="Helical" evidence="2">
    <location>
        <begin position="68"/>
        <end position="89"/>
    </location>
</feature>
<gene>
    <name evidence="3" type="ORF">BCL65_102251</name>
</gene>
<evidence type="ECO:0000313" key="4">
    <source>
        <dbReference type="Proteomes" id="UP000239895"/>
    </source>
</evidence>
<reference evidence="3 4" key="1">
    <citation type="submission" date="2018-03" db="EMBL/GenBank/DDBJ databases">
        <title>Comparative analysis of microorganisms from saline springs in Andes Mountain Range, Colombia.</title>
        <authorList>
            <person name="Rubin E."/>
        </authorList>
    </citation>
    <scope>NUCLEOTIDE SEQUENCE [LARGE SCALE GENOMIC DNA]</scope>
    <source>
        <strain evidence="3 4">CG 23</strain>
    </source>
</reference>
<proteinExistence type="predicted"/>
<evidence type="ECO:0000313" key="3">
    <source>
        <dbReference type="EMBL" id="PRZ08709.1"/>
    </source>
</evidence>
<keyword evidence="2" id="KW-1133">Transmembrane helix</keyword>
<keyword evidence="2" id="KW-0472">Membrane</keyword>
<feature type="transmembrane region" description="Helical" evidence="2">
    <location>
        <begin position="290"/>
        <end position="314"/>
    </location>
</feature>
<dbReference type="EMBL" id="PVTX01000002">
    <property type="protein sequence ID" value="PRZ08709.1"/>
    <property type="molecule type" value="Genomic_DNA"/>
</dbReference>
<feature type="transmembrane region" description="Helical" evidence="2">
    <location>
        <begin position="334"/>
        <end position="352"/>
    </location>
</feature>
<dbReference type="RefSeq" id="WP_106265640.1">
    <property type="nucleotide sequence ID" value="NZ_PVTX01000002.1"/>
</dbReference>
<feature type="region of interest" description="Disordered" evidence="1">
    <location>
        <begin position="1"/>
        <end position="21"/>
    </location>
</feature>
<protein>
    <submittedName>
        <fullName evidence="3">Uncharacterized protein</fullName>
    </submittedName>
</protein>
<feature type="compositionally biased region" description="Low complexity" evidence="1">
    <location>
        <begin position="1"/>
        <end position="14"/>
    </location>
</feature>
<keyword evidence="2" id="KW-0812">Transmembrane</keyword>
<organism evidence="3 4">
    <name type="scientific">Isoptericola halotolerans</name>
    <dbReference type="NCBI Taxonomy" id="300560"/>
    <lineage>
        <taxon>Bacteria</taxon>
        <taxon>Bacillati</taxon>
        <taxon>Actinomycetota</taxon>
        <taxon>Actinomycetes</taxon>
        <taxon>Micrococcales</taxon>
        <taxon>Promicromonosporaceae</taxon>
        <taxon>Isoptericola</taxon>
    </lineage>
</organism>
<feature type="transmembrane region" description="Helical" evidence="2">
    <location>
        <begin position="101"/>
        <end position="134"/>
    </location>
</feature>
<accession>A0ABX5EGU4</accession>
<feature type="transmembrane region" description="Helical" evidence="2">
    <location>
        <begin position="29"/>
        <end position="48"/>
    </location>
</feature>
<feature type="transmembrane region" description="Helical" evidence="2">
    <location>
        <begin position="154"/>
        <end position="172"/>
    </location>
</feature>
<name>A0ABX5EGU4_9MICO</name>
<keyword evidence="4" id="KW-1185">Reference proteome</keyword>
<feature type="transmembrane region" description="Helical" evidence="2">
    <location>
        <begin position="248"/>
        <end position="269"/>
    </location>
</feature>
<evidence type="ECO:0000256" key="2">
    <source>
        <dbReference type="SAM" id="Phobius"/>
    </source>
</evidence>
<evidence type="ECO:0000256" key="1">
    <source>
        <dbReference type="SAM" id="MobiDB-lite"/>
    </source>
</evidence>
<sequence>MTTHHTTQHPSSPTGGTLRRQPSHRVESLAVLWWVAGLVVALVHRWAVGSAAGAPEPLNHGLLRDVPVDTLATGVAVFAAVGAALAAWMRWSRSTARGPRVLVAVGTGVVLLAAVLLVDATVLAGLGYLPALLVTSLFSAEVRASLDHYVAPDFLFQTAVLCGAVLLAVAAVRSTRRSRGACVRCGRRHDGVAAAWTTPPAAARWGRVAALVAAAVPAFYGLTRIAWALGIPLGYSRDSVESMRGLDFLGPVGLGTFALLGAVLTLGLYQRWGDVFPRWMLGLAGKRVPVGLAVVPATVVAVTVLPAGTSMIALGLTQGVLGLGAETWGAVGPAFLWPLWSLALGAATYAYWLRRRGICPACGRG</sequence>